<keyword evidence="7" id="KW-1185">Reference proteome</keyword>
<dbReference type="FunFam" id="1.10.10.10:FF:000001">
    <property type="entry name" value="LysR family transcriptional regulator"/>
    <property type="match status" value="1"/>
</dbReference>
<dbReference type="AlphaFoldDB" id="A0A3S2UCW6"/>
<proteinExistence type="inferred from homology"/>
<feature type="domain" description="HTH lysR-type" evidence="5">
    <location>
        <begin position="13"/>
        <end position="65"/>
    </location>
</feature>
<dbReference type="InterPro" id="IPR036390">
    <property type="entry name" value="WH_DNA-bd_sf"/>
</dbReference>
<keyword evidence="2" id="KW-0805">Transcription regulation</keyword>
<gene>
    <name evidence="6" type="ORF">EOD73_11040</name>
</gene>
<dbReference type="RefSeq" id="WP_127683067.1">
    <property type="nucleotide sequence ID" value="NZ_SACM01000003.1"/>
</dbReference>
<dbReference type="OrthoDB" id="8688993at2"/>
<dbReference type="PANTHER" id="PTHR30537:SF74">
    <property type="entry name" value="HTH-TYPE TRANSCRIPTIONAL REGULATOR TRPI"/>
    <property type="match status" value="1"/>
</dbReference>
<dbReference type="GO" id="GO:0006351">
    <property type="term" value="P:DNA-templated transcription"/>
    <property type="evidence" value="ECO:0007669"/>
    <property type="project" value="TreeGrafter"/>
</dbReference>
<dbReference type="InterPro" id="IPR000847">
    <property type="entry name" value="LysR_HTH_N"/>
</dbReference>
<dbReference type="Pfam" id="PF03466">
    <property type="entry name" value="LysR_substrate"/>
    <property type="match status" value="1"/>
</dbReference>
<protein>
    <submittedName>
        <fullName evidence="6">LysR family transcriptional regulator</fullName>
    </submittedName>
</protein>
<dbReference type="SUPFAM" id="SSF53850">
    <property type="entry name" value="Periplasmic binding protein-like II"/>
    <property type="match status" value="1"/>
</dbReference>
<sequence>MNQRTRPLAVGPLRAFEAVARLLNFRAAAEELHLTQPAISRQIKALEDELGQALFQRGTRHVALTPAGQQLQAAVVPLLLRLDGTVQQLRQDQGRQVIHLTTFASLASLWLLPRLEAFQRAQPDIDIRVSASDALQDLEGKGFDLALSLSVQRPPEAEPMFPDWVTPVHSPARAARIASGDLKPLKRPQDLAEHTLAEEDDNRPSSQYASWRHWLRAQGLAQLQPRRWLLLNFTYQQIQAALSGQAVALARLPLVADALQRSELIETFGPERRVLTPSRYWLRLHPQALGRPEVACFVAWLRDEAAATCAAMGLTEAAP</sequence>
<dbReference type="SUPFAM" id="SSF46785">
    <property type="entry name" value="Winged helix' DNA-binding domain"/>
    <property type="match status" value="1"/>
</dbReference>
<dbReference type="Proteomes" id="UP000288587">
    <property type="component" value="Unassembled WGS sequence"/>
</dbReference>
<accession>A0A3S2UCW6</accession>
<keyword evidence="4" id="KW-0804">Transcription</keyword>
<dbReference type="Gene3D" id="1.10.10.10">
    <property type="entry name" value="Winged helix-like DNA-binding domain superfamily/Winged helix DNA-binding domain"/>
    <property type="match status" value="1"/>
</dbReference>
<name>A0A3S2UCW6_9BURK</name>
<evidence type="ECO:0000256" key="3">
    <source>
        <dbReference type="ARBA" id="ARBA00023125"/>
    </source>
</evidence>
<evidence type="ECO:0000313" key="6">
    <source>
        <dbReference type="EMBL" id="RVT84667.1"/>
    </source>
</evidence>
<evidence type="ECO:0000256" key="1">
    <source>
        <dbReference type="ARBA" id="ARBA00009437"/>
    </source>
</evidence>
<evidence type="ECO:0000256" key="2">
    <source>
        <dbReference type="ARBA" id="ARBA00023015"/>
    </source>
</evidence>
<dbReference type="PRINTS" id="PR00039">
    <property type="entry name" value="HTHLYSR"/>
</dbReference>
<dbReference type="GO" id="GO:0003700">
    <property type="term" value="F:DNA-binding transcription factor activity"/>
    <property type="evidence" value="ECO:0007669"/>
    <property type="project" value="InterPro"/>
</dbReference>
<evidence type="ECO:0000259" key="5">
    <source>
        <dbReference type="PROSITE" id="PS50931"/>
    </source>
</evidence>
<evidence type="ECO:0000313" key="7">
    <source>
        <dbReference type="Proteomes" id="UP000288587"/>
    </source>
</evidence>
<organism evidence="6 7">
    <name type="scientific">Inhella crocodyli</name>
    <dbReference type="NCBI Taxonomy" id="2499851"/>
    <lineage>
        <taxon>Bacteria</taxon>
        <taxon>Pseudomonadati</taxon>
        <taxon>Pseudomonadota</taxon>
        <taxon>Betaproteobacteria</taxon>
        <taxon>Burkholderiales</taxon>
        <taxon>Sphaerotilaceae</taxon>
        <taxon>Inhella</taxon>
    </lineage>
</organism>
<dbReference type="InterPro" id="IPR036388">
    <property type="entry name" value="WH-like_DNA-bd_sf"/>
</dbReference>
<keyword evidence="3" id="KW-0238">DNA-binding</keyword>
<dbReference type="Pfam" id="PF00126">
    <property type="entry name" value="HTH_1"/>
    <property type="match status" value="1"/>
</dbReference>
<dbReference type="InterPro" id="IPR058163">
    <property type="entry name" value="LysR-type_TF_proteobact-type"/>
</dbReference>
<dbReference type="GO" id="GO:0043565">
    <property type="term" value="F:sequence-specific DNA binding"/>
    <property type="evidence" value="ECO:0007669"/>
    <property type="project" value="TreeGrafter"/>
</dbReference>
<dbReference type="PANTHER" id="PTHR30537">
    <property type="entry name" value="HTH-TYPE TRANSCRIPTIONAL REGULATOR"/>
    <property type="match status" value="1"/>
</dbReference>
<dbReference type="InterPro" id="IPR005119">
    <property type="entry name" value="LysR_subst-bd"/>
</dbReference>
<dbReference type="PROSITE" id="PS50931">
    <property type="entry name" value="HTH_LYSR"/>
    <property type="match status" value="1"/>
</dbReference>
<reference evidence="6 7" key="1">
    <citation type="submission" date="2019-01" db="EMBL/GenBank/DDBJ databases">
        <authorList>
            <person name="Chen W.-M."/>
        </authorList>
    </citation>
    <scope>NUCLEOTIDE SEQUENCE [LARGE SCALE GENOMIC DNA]</scope>
    <source>
        <strain evidence="6 7">CCP-18</strain>
    </source>
</reference>
<comment type="similarity">
    <text evidence="1">Belongs to the LysR transcriptional regulatory family.</text>
</comment>
<dbReference type="EMBL" id="SACM01000003">
    <property type="protein sequence ID" value="RVT84667.1"/>
    <property type="molecule type" value="Genomic_DNA"/>
</dbReference>
<dbReference type="CDD" id="cd08432">
    <property type="entry name" value="PBP2_GcdR_TrpI_HvrB_AmpR_like"/>
    <property type="match status" value="1"/>
</dbReference>
<dbReference type="Gene3D" id="3.40.190.10">
    <property type="entry name" value="Periplasmic binding protein-like II"/>
    <property type="match status" value="2"/>
</dbReference>
<comment type="caution">
    <text evidence="6">The sequence shown here is derived from an EMBL/GenBank/DDBJ whole genome shotgun (WGS) entry which is preliminary data.</text>
</comment>
<evidence type="ECO:0000256" key="4">
    <source>
        <dbReference type="ARBA" id="ARBA00023163"/>
    </source>
</evidence>